<name>W4QLZ3_9BACI</name>
<evidence type="ECO:0000313" key="4">
    <source>
        <dbReference type="EMBL" id="GAE32663.1"/>
    </source>
</evidence>
<dbReference type="RefSeq" id="WP_035347070.1">
    <property type="nucleotide sequence ID" value="NZ_BAUU01000044.1"/>
</dbReference>
<dbReference type="STRING" id="1236971.JCM9152_4207"/>
<evidence type="ECO:0000313" key="5">
    <source>
        <dbReference type="Proteomes" id="UP000018895"/>
    </source>
</evidence>
<dbReference type="Pfam" id="PF22124">
    <property type="entry name" value="Glyco_hydro_95_cat"/>
    <property type="match status" value="1"/>
</dbReference>
<dbReference type="Pfam" id="PF14498">
    <property type="entry name" value="Glyco_hyd_65N_2"/>
    <property type="match status" value="1"/>
</dbReference>
<dbReference type="InterPro" id="IPR054363">
    <property type="entry name" value="GH95_cat"/>
</dbReference>
<evidence type="ECO:0000259" key="3">
    <source>
        <dbReference type="Pfam" id="PF22124"/>
    </source>
</evidence>
<dbReference type="PIRSF" id="PIRSF007663">
    <property type="entry name" value="UCP007663"/>
    <property type="match status" value="1"/>
</dbReference>
<dbReference type="PANTHER" id="PTHR31084:SF0">
    <property type="entry name" value="ALPHA-L-FUCOSIDASE 2"/>
    <property type="match status" value="1"/>
</dbReference>
<organism evidence="4 5">
    <name type="scientific">Halalkalibacter hemicellulosilyticusJCM 9152</name>
    <dbReference type="NCBI Taxonomy" id="1236971"/>
    <lineage>
        <taxon>Bacteria</taxon>
        <taxon>Bacillati</taxon>
        <taxon>Bacillota</taxon>
        <taxon>Bacilli</taxon>
        <taxon>Bacillales</taxon>
        <taxon>Bacillaceae</taxon>
        <taxon>Halalkalibacter</taxon>
    </lineage>
</organism>
<proteinExistence type="predicted"/>
<feature type="domain" description="Alpha fucosidase A-like C-terminal" evidence="2">
    <location>
        <begin position="692"/>
        <end position="755"/>
    </location>
</feature>
<dbReference type="GO" id="GO:0004560">
    <property type="term" value="F:alpha-L-fucosidase activity"/>
    <property type="evidence" value="ECO:0007669"/>
    <property type="project" value="InterPro"/>
</dbReference>
<dbReference type="InterPro" id="IPR012341">
    <property type="entry name" value="6hp_glycosidase-like_sf"/>
</dbReference>
<evidence type="ECO:0000259" key="2">
    <source>
        <dbReference type="Pfam" id="PF21307"/>
    </source>
</evidence>
<reference evidence="4" key="1">
    <citation type="journal article" date="2014" name="Genome Announc.">
        <title>Draft Genome Sequences of Three Alkaliphilic Bacillus Strains, Bacillus wakoensis JCM 9140T, Bacillus akibai JCM 9157T, and Bacillus hemicellulosilyticus JCM 9152T.</title>
        <authorList>
            <person name="Yuki M."/>
            <person name="Oshima K."/>
            <person name="Suda W."/>
            <person name="Oshida Y."/>
            <person name="Kitamura K."/>
            <person name="Iida T."/>
            <person name="Hattori M."/>
            <person name="Ohkuma M."/>
        </authorList>
    </citation>
    <scope>NUCLEOTIDE SEQUENCE [LARGE SCALE GENOMIC DNA]</scope>
    <source>
        <strain evidence="4">JCM 9152</strain>
    </source>
</reference>
<dbReference type="Pfam" id="PF21307">
    <property type="entry name" value="Glyco_hydro_95_C"/>
    <property type="match status" value="1"/>
</dbReference>
<dbReference type="EMBL" id="BAUU01000044">
    <property type="protein sequence ID" value="GAE32663.1"/>
    <property type="molecule type" value="Genomic_DNA"/>
</dbReference>
<accession>W4QLZ3</accession>
<feature type="domain" description="Glycosyl hydrolase family 95 N-terminal" evidence="1">
    <location>
        <begin position="15"/>
        <end position="246"/>
    </location>
</feature>
<evidence type="ECO:0000259" key="1">
    <source>
        <dbReference type="Pfam" id="PF14498"/>
    </source>
</evidence>
<comment type="caution">
    <text evidence="4">The sequence shown here is derived from an EMBL/GenBank/DDBJ whole genome shotgun (WGS) entry which is preliminary data.</text>
</comment>
<dbReference type="Proteomes" id="UP000018895">
    <property type="component" value="Unassembled WGS sequence"/>
</dbReference>
<dbReference type="Gene3D" id="1.50.10.10">
    <property type="match status" value="1"/>
</dbReference>
<dbReference type="InterPro" id="IPR049053">
    <property type="entry name" value="AFCA-like_C"/>
</dbReference>
<gene>
    <name evidence="4" type="ORF">JCM9152_4207</name>
</gene>
<sequence>MTSQSNDRYPKRGIVSKQAADHWQEAMITGNGEIGALIFGQPLEETIIFNHEKLYEPLHEQIIQNNNMSPYLGEIRGLMKEGKFRDAAKLFSTKSGHPLLFTDAYHPAFALKLQMSNCGQICDYDRSINFETGEVTVSWSDDRGRIVRKQFVSREDHVSVISLSTTSNEEMSLELSIDDLVLEDSERGKHISTDERFIAFSCAYAKTKKGYAGGTSVITPMGGHVEVHGKTLFVSGAKEIILLTKIKPIDVYDQQAPRTLASIKKALKEISSKGYGELLTSHVRIHGEWFNRMSLTICDREETHRPTEELLVSGQALNKPLLQQMFDMGRYVFISSSGAYPPNLVGLWTGEWRPAWNGDFTTDANVNLAVSGGGIGNMPEALEGYFQLMEKIVPDWRINAKTFFGCRGVLAGSKTDGNHNIHTHFDVDWPLGFWTAGAQWLMVPFYEWYQISGDEEFFIQRVLPIMKEIALFYEDFLTEHNDDGTFMFIPSYSPENTPRISTDLQKVGWQPNQASINATMDVAAARELFTSLIVTCKELEIEQDSIPKWADMLAHMPDYSINEEGALKEWIHPQLDDEYDHRHISHLYPVWPGHEINPEDTPKWFEAAKVALEKRGRENYSAHGVVHCALVAARQKNAERVVDNLKLLLQEGDYIHSSLVTSHNLNRDIYNVDASCSLPTLVMEMLAYTSPGLIELLPAVPEEIEKGVITGMRARGQVVIEKLEWDLEAGDVNVYLRSLKNQELTVRLRQGIEKAWISESETIFIHNDTDLAIQLNKDEEKYIKLKIS</sequence>
<feature type="domain" description="Glycosyl hydrolase family 95 catalytic" evidence="3">
    <location>
        <begin position="275"/>
        <end position="686"/>
    </location>
</feature>
<dbReference type="SUPFAM" id="SSF48208">
    <property type="entry name" value="Six-hairpin glycosidases"/>
    <property type="match status" value="1"/>
</dbReference>
<dbReference type="InterPro" id="IPR027414">
    <property type="entry name" value="GH95_N_dom"/>
</dbReference>
<dbReference type="AlphaFoldDB" id="W4QLZ3"/>
<protein>
    <submittedName>
        <fullName evidence="4">Putative large secreted protein</fullName>
    </submittedName>
</protein>
<dbReference type="GO" id="GO:0005975">
    <property type="term" value="P:carbohydrate metabolic process"/>
    <property type="evidence" value="ECO:0007669"/>
    <property type="project" value="InterPro"/>
</dbReference>
<keyword evidence="5" id="KW-1185">Reference proteome</keyword>
<dbReference type="PANTHER" id="PTHR31084">
    <property type="entry name" value="ALPHA-L-FUCOSIDASE 2"/>
    <property type="match status" value="1"/>
</dbReference>
<dbReference type="InterPro" id="IPR016518">
    <property type="entry name" value="Alpha-L-fucosidase"/>
</dbReference>
<dbReference type="OrthoDB" id="9802600at2"/>
<dbReference type="InterPro" id="IPR008928">
    <property type="entry name" value="6-hairpin_glycosidase_sf"/>
</dbReference>